<organism evidence="1 2">
    <name type="scientific">Paraburkholderia lacunae</name>
    <dbReference type="NCBI Taxonomy" id="2211104"/>
    <lineage>
        <taxon>Bacteria</taxon>
        <taxon>Pseudomonadati</taxon>
        <taxon>Pseudomonadota</taxon>
        <taxon>Betaproteobacteria</taxon>
        <taxon>Burkholderiales</taxon>
        <taxon>Burkholderiaceae</taxon>
        <taxon>Paraburkholderia</taxon>
    </lineage>
</organism>
<sequence>MRATSAQLAALSTDDPEFQATATSWMFTVLDVGHAVLELREQLATIPKVWNDAEDACQSVVDGIALLFDSPTAAHLAAARGAVDQAVSVVREAARSKRAPREAHTKFERMSGYLHFMRVTLAELPTPVHTDAPEWLQAFLARR</sequence>
<gene>
    <name evidence="1" type="ORF">DLM46_16995</name>
</gene>
<keyword evidence="2" id="KW-1185">Reference proteome</keyword>
<evidence type="ECO:0000313" key="2">
    <source>
        <dbReference type="Proteomes" id="UP000254875"/>
    </source>
</evidence>
<dbReference type="AlphaFoldDB" id="A0A370N7D2"/>
<dbReference type="RefSeq" id="WP_115101909.1">
    <property type="nucleotide sequence ID" value="NZ_QHKS01000010.1"/>
</dbReference>
<evidence type="ECO:0000313" key="1">
    <source>
        <dbReference type="EMBL" id="RDK01514.1"/>
    </source>
</evidence>
<dbReference type="Proteomes" id="UP000254875">
    <property type="component" value="Unassembled WGS sequence"/>
</dbReference>
<proteinExistence type="predicted"/>
<protein>
    <submittedName>
        <fullName evidence="1">Uncharacterized protein</fullName>
    </submittedName>
</protein>
<reference evidence="2" key="1">
    <citation type="submission" date="2018-05" db="EMBL/GenBank/DDBJ databases">
        <authorList>
            <person name="Feng T."/>
        </authorList>
    </citation>
    <scope>NUCLEOTIDE SEQUENCE [LARGE SCALE GENOMIC DNA]</scope>
    <source>
        <strain evidence="2">S27</strain>
    </source>
</reference>
<name>A0A370N7D2_9BURK</name>
<dbReference type="EMBL" id="QHKS01000010">
    <property type="protein sequence ID" value="RDK01514.1"/>
    <property type="molecule type" value="Genomic_DNA"/>
</dbReference>
<accession>A0A370N7D2</accession>
<dbReference type="GO" id="GO:0005886">
    <property type="term" value="C:plasma membrane"/>
    <property type="evidence" value="ECO:0007669"/>
    <property type="project" value="InterPro"/>
</dbReference>
<comment type="caution">
    <text evidence="1">The sequence shown here is derived from an EMBL/GenBank/DDBJ whole genome shotgun (WGS) entry which is preliminary data.</text>
</comment>
<dbReference type="Pfam" id="PF04632">
    <property type="entry name" value="FUSC"/>
    <property type="match status" value="1"/>
</dbReference>
<dbReference type="InterPro" id="IPR006726">
    <property type="entry name" value="PHBA_efflux_AaeB/fusaric-R"/>
</dbReference>
<dbReference type="GO" id="GO:0022857">
    <property type="term" value="F:transmembrane transporter activity"/>
    <property type="evidence" value="ECO:0007669"/>
    <property type="project" value="InterPro"/>
</dbReference>